<protein>
    <submittedName>
        <fullName evidence="1">Uncharacterized protein</fullName>
    </submittedName>
</protein>
<name>A0A645G5M8_9ZZZZ</name>
<organism evidence="1">
    <name type="scientific">bioreactor metagenome</name>
    <dbReference type="NCBI Taxonomy" id="1076179"/>
    <lineage>
        <taxon>unclassified sequences</taxon>
        <taxon>metagenomes</taxon>
        <taxon>ecological metagenomes</taxon>
    </lineage>
</organism>
<accession>A0A645G5M8</accession>
<reference evidence="1" key="1">
    <citation type="submission" date="2019-08" db="EMBL/GenBank/DDBJ databases">
        <authorList>
            <person name="Kucharzyk K."/>
            <person name="Murdoch R.W."/>
            <person name="Higgins S."/>
            <person name="Loffler F."/>
        </authorList>
    </citation>
    <scope>NUCLEOTIDE SEQUENCE</scope>
</reference>
<gene>
    <name evidence="1" type="ORF">SDC9_166813</name>
</gene>
<dbReference type="EMBL" id="VSSQ01067002">
    <property type="protein sequence ID" value="MPN19444.1"/>
    <property type="molecule type" value="Genomic_DNA"/>
</dbReference>
<sequence length="93" mass="10789">MVAVPPYAARDVQRDLLRKQKHRRNFVGHNLGGMKMPVVEQANRVVLRGVIQVKLVRADCERFHTDAKHLRFHGVNQITVVDFFGKNLVERLF</sequence>
<proteinExistence type="predicted"/>
<comment type="caution">
    <text evidence="1">The sequence shown here is derived from an EMBL/GenBank/DDBJ whole genome shotgun (WGS) entry which is preliminary data.</text>
</comment>
<evidence type="ECO:0000313" key="1">
    <source>
        <dbReference type="EMBL" id="MPN19444.1"/>
    </source>
</evidence>
<dbReference type="AlphaFoldDB" id="A0A645G5M8"/>